<name>A0ABV9G816_9ACTN</name>
<dbReference type="InterPro" id="IPR006016">
    <property type="entry name" value="UspA"/>
</dbReference>
<sequence>MRGLPLRLVNVWEPVSPIAQAPLLGEETQQHWYERVPREAAEALRLRHPDLEIIVEQLAGRPGEVLPGAVEDAELLALGSRGLSGFAGYLVGSVGLAVIAHCERPVVLVRAVDQAADEHTPAPDGTASGTTPYRPVVLGIDTTGPDDAVIAFAFDAAVRRATALRVVHGWNLPPYFTYGLPGDLDLNARLAAGETATLTDVMRPWRQKFPDVEVVEISRSGP</sequence>
<dbReference type="RefSeq" id="WP_381198627.1">
    <property type="nucleotide sequence ID" value="NZ_JBHSFE010000016.1"/>
</dbReference>
<evidence type="ECO:0000313" key="3">
    <source>
        <dbReference type="EMBL" id="MFC4610398.1"/>
    </source>
</evidence>
<organism evidence="3 4">
    <name type="scientific">Streptomyces maoxianensis</name>
    <dbReference type="NCBI Taxonomy" id="1459942"/>
    <lineage>
        <taxon>Bacteria</taxon>
        <taxon>Bacillati</taxon>
        <taxon>Actinomycetota</taxon>
        <taxon>Actinomycetes</taxon>
        <taxon>Kitasatosporales</taxon>
        <taxon>Streptomycetaceae</taxon>
        <taxon>Streptomyces</taxon>
    </lineage>
</organism>
<reference evidence="4" key="1">
    <citation type="journal article" date="2019" name="Int. J. Syst. Evol. Microbiol.">
        <title>The Global Catalogue of Microorganisms (GCM) 10K type strain sequencing project: providing services to taxonomists for standard genome sequencing and annotation.</title>
        <authorList>
            <consortium name="The Broad Institute Genomics Platform"/>
            <consortium name="The Broad Institute Genome Sequencing Center for Infectious Disease"/>
            <person name="Wu L."/>
            <person name="Ma J."/>
        </authorList>
    </citation>
    <scope>NUCLEOTIDE SEQUENCE [LARGE SCALE GENOMIC DNA]</scope>
    <source>
        <strain evidence="4">CGMCC 4.7139</strain>
    </source>
</reference>
<dbReference type="SUPFAM" id="SSF52402">
    <property type="entry name" value="Adenine nucleotide alpha hydrolases-like"/>
    <property type="match status" value="2"/>
</dbReference>
<keyword evidence="4" id="KW-1185">Reference proteome</keyword>
<dbReference type="Proteomes" id="UP001595993">
    <property type="component" value="Unassembled WGS sequence"/>
</dbReference>
<dbReference type="PRINTS" id="PR01438">
    <property type="entry name" value="UNVRSLSTRESS"/>
</dbReference>
<evidence type="ECO:0000313" key="4">
    <source>
        <dbReference type="Proteomes" id="UP001595993"/>
    </source>
</evidence>
<comment type="caution">
    <text evidence="3">The sequence shown here is derived from an EMBL/GenBank/DDBJ whole genome shotgun (WGS) entry which is preliminary data.</text>
</comment>
<evidence type="ECO:0000256" key="1">
    <source>
        <dbReference type="ARBA" id="ARBA00008791"/>
    </source>
</evidence>
<proteinExistence type="inferred from homology"/>
<dbReference type="Pfam" id="PF00582">
    <property type="entry name" value="Usp"/>
    <property type="match status" value="1"/>
</dbReference>
<comment type="similarity">
    <text evidence="1">Belongs to the universal stress protein A family.</text>
</comment>
<feature type="domain" description="UspA" evidence="2">
    <location>
        <begin position="2"/>
        <end position="110"/>
    </location>
</feature>
<dbReference type="Gene3D" id="3.40.50.620">
    <property type="entry name" value="HUPs"/>
    <property type="match status" value="2"/>
</dbReference>
<protein>
    <submittedName>
        <fullName evidence="3">Universal stress protein</fullName>
    </submittedName>
</protein>
<dbReference type="InterPro" id="IPR014729">
    <property type="entry name" value="Rossmann-like_a/b/a_fold"/>
</dbReference>
<dbReference type="EMBL" id="JBHSFE010000016">
    <property type="protein sequence ID" value="MFC4610398.1"/>
    <property type="molecule type" value="Genomic_DNA"/>
</dbReference>
<dbReference type="InterPro" id="IPR006015">
    <property type="entry name" value="Universal_stress_UspA"/>
</dbReference>
<accession>A0ABV9G816</accession>
<evidence type="ECO:0000259" key="2">
    <source>
        <dbReference type="Pfam" id="PF00582"/>
    </source>
</evidence>
<gene>
    <name evidence="3" type="ORF">ACFO9E_21675</name>
</gene>